<dbReference type="HOGENOM" id="CLU_2799197_0_0_1"/>
<proteinExistence type="predicted"/>
<keyword evidence="2" id="KW-1185">Reference proteome</keyword>
<name>E0CUN1_VITVI</name>
<dbReference type="InParanoid" id="E0CUN1"/>
<dbReference type="AlphaFoldDB" id="E0CUN1"/>
<dbReference type="PaxDb" id="29760-VIT_16s0050g02140.t01"/>
<dbReference type="EMBL" id="FN595243">
    <property type="protein sequence ID" value="CBI22581.3"/>
    <property type="molecule type" value="Genomic_DNA"/>
</dbReference>
<evidence type="ECO:0000313" key="1">
    <source>
        <dbReference type="EMBL" id="CBI22581.3"/>
    </source>
</evidence>
<protein>
    <submittedName>
        <fullName evidence="1">Uncharacterized protein</fullName>
    </submittedName>
</protein>
<reference evidence="2" key="1">
    <citation type="journal article" date="2007" name="Nature">
        <title>The grapevine genome sequence suggests ancestral hexaploidization in major angiosperm phyla.</title>
        <authorList>
            <consortium name="The French-Italian Public Consortium for Grapevine Genome Characterization."/>
            <person name="Jaillon O."/>
            <person name="Aury J.-M."/>
            <person name="Noel B."/>
            <person name="Policriti A."/>
            <person name="Clepet C."/>
            <person name="Casagrande A."/>
            <person name="Choisne N."/>
            <person name="Aubourg S."/>
            <person name="Vitulo N."/>
            <person name="Jubin C."/>
            <person name="Vezzi A."/>
            <person name="Legeai F."/>
            <person name="Hugueney P."/>
            <person name="Dasilva C."/>
            <person name="Horner D."/>
            <person name="Mica E."/>
            <person name="Jublot D."/>
            <person name="Poulain J."/>
            <person name="Bruyere C."/>
            <person name="Billault A."/>
            <person name="Segurens B."/>
            <person name="Gouyvenoux M."/>
            <person name="Ugarte E."/>
            <person name="Cattonaro F."/>
            <person name="Anthouard V."/>
            <person name="Vico V."/>
            <person name="Del Fabbro C."/>
            <person name="Alaux M."/>
            <person name="Di Gaspero G."/>
            <person name="Dumas V."/>
            <person name="Felice N."/>
            <person name="Paillard S."/>
            <person name="Juman I."/>
            <person name="Moroldo M."/>
            <person name="Scalabrin S."/>
            <person name="Canaguier A."/>
            <person name="Le Clainche I."/>
            <person name="Malacrida G."/>
            <person name="Durand E."/>
            <person name="Pesole G."/>
            <person name="Laucou V."/>
            <person name="Chatelet P."/>
            <person name="Merdinoglu D."/>
            <person name="Delledonne M."/>
            <person name="Pezzotti M."/>
            <person name="Lecharny A."/>
            <person name="Scarpelli C."/>
            <person name="Artiguenave F."/>
            <person name="Pe M.E."/>
            <person name="Valle G."/>
            <person name="Morgante M."/>
            <person name="Caboche M."/>
            <person name="Adam-Blondon A.-F."/>
            <person name="Weissenbach J."/>
            <person name="Quetier F."/>
            <person name="Wincker P."/>
        </authorList>
    </citation>
    <scope>NUCLEOTIDE SEQUENCE [LARGE SCALE GENOMIC DNA]</scope>
    <source>
        <strain evidence="2">cv. Pinot noir / PN40024</strain>
    </source>
</reference>
<organism evidence="1 2">
    <name type="scientific">Vitis vinifera</name>
    <name type="common">Grape</name>
    <dbReference type="NCBI Taxonomy" id="29760"/>
    <lineage>
        <taxon>Eukaryota</taxon>
        <taxon>Viridiplantae</taxon>
        <taxon>Streptophyta</taxon>
        <taxon>Embryophyta</taxon>
        <taxon>Tracheophyta</taxon>
        <taxon>Spermatophyta</taxon>
        <taxon>Magnoliopsida</taxon>
        <taxon>eudicotyledons</taxon>
        <taxon>Gunneridae</taxon>
        <taxon>Pentapetalae</taxon>
        <taxon>rosids</taxon>
        <taxon>Vitales</taxon>
        <taxon>Vitaceae</taxon>
        <taxon>Viteae</taxon>
        <taxon>Vitis</taxon>
    </lineage>
</organism>
<accession>E0CUN1</accession>
<dbReference type="Proteomes" id="UP000009183">
    <property type="component" value="Chromosome 16"/>
</dbReference>
<sequence length="68" mass="7728">MEEARAVGERSAVLFNLLQQCRGKFINLLIIVLFLGTQEKGYMSLAKIRRKQLELYLSSLKTTKGPLT</sequence>
<evidence type="ECO:0000313" key="2">
    <source>
        <dbReference type="Proteomes" id="UP000009183"/>
    </source>
</evidence>
<gene>
    <name evidence="1" type="ordered locus">VIT_16s0050g02140</name>
</gene>